<protein>
    <submittedName>
        <fullName evidence="1">Uncharacterized protein</fullName>
    </submittedName>
</protein>
<dbReference type="EMBL" id="JAAIVB010000011">
    <property type="protein sequence ID" value="NEX60070.1"/>
    <property type="molecule type" value="Genomic_DNA"/>
</dbReference>
<sequence>MANTYFDGTGILIFGANGGVTPIIAAIFAAYSVDSGFPVEQAMIYCEAEGSDTRWQSVKESLIAYAADQGIELADDAGLDAVLKAIGSKLGITDPAFAGFVERLSLEAGDGETDADLAPLFQLAQWFDDGHKLEGMRWEGAWHCDKMRLFQFGGVGYFCSNRVDVSEATSDISGFGLHLDAALAKGDRDAAAGILLTKTRRLLDSVTDETVRKELAAAVATGLLAPQPAVQMVVMPSQDQALLVHGDIIGTRDPDYGDPDLHDLADRLAKAMKTTVVHTAIDMPENHDWTWGAVIASLQDPVTA</sequence>
<evidence type="ECO:0000313" key="2">
    <source>
        <dbReference type="Proteomes" id="UP000482155"/>
    </source>
</evidence>
<dbReference type="Proteomes" id="UP000482155">
    <property type="component" value="Unassembled WGS sequence"/>
</dbReference>
<comment type="caution">
    <text evidence="1">The sequence shown here is derived from an EMBL/GenBank/DDBJ whole genome shotgun (WGS) entry which is preliminary data.</text>
</comment>
<keyword evidence="2" id="KW-1185">Reference proteome</keyword>
<accession>A0A6B3SHD9</accession>
<dbReference type="AlphaFoldDB" id="A0A6B3SHD9"/>
<organism evidence="1 2">
    <name type="scientific">Noviherbaspirillum galbum</name>
    <dbReference type="NCBI Taxonomy" id="2709383"/>
    <lineage>
        <taxon>Bacteria</taxon>
        <taxon>Pseudomonadati</taxon>
        <taxon>Pseudomonadota</taxon>
        <taxon>Betaproteobacteria</taxon>
        <taxon>Burkholderiales</taxon>
        <taxon>Oxalobacteraceae</taxon>
        <taxon>Noviherbaspirillum</taxon>
    </lineage>
</organism>
<name>A0A6B3SHD9_9BURK</name>
<proteinExistence type="predicted"/>
<gene>
    <name evidence="1" type="ORF">G3574_03170</name>
</gene>
<evidence type="ECO:0000313" key="1">
    <source>
        <dbReference type="EMBL" id="NEX60070.1"/>
    </source>
</evidence>
<dbReference type="RefSeq" id="WP_163960573.1">
    <property type="nucleotide sequence ID" value="NZ_JAAIVB010000011.1"/>
</dbReference>
<reference evidence="1 2" key="1">
    <citation type="submission" date="2020-02" db="EMBL/GenBank/DDBJ databases">
        <authorList>
            <person name="Kim M.K."/>
        </authorList>
    </citation>
    <scope>NUCLEOTIDE SEQUENCE [LARGE SCALE GENOMIC DNA]</scope>
    <source>
        <strain evidence="1 2">17J57-3</strain>
    </source>
</reference>